<feature type="compositionally biased region" description="Low complexity" evidence="1">
    <location>
        <begin position="44"/>
        <end position="55"/>
    </location>
</feature>
<comment type="caution">
    <text evidence="3">The sequence shown here is derived from an EMBL/GenBank/DDBJ whole genome shotgun (WGS) entry which is preliminary data.</text>
</comment>
<evidence type="ECO:0000313" key="3">
    <source>
        <dbReference type="EMBL" id="GEL98420.1"/>
    </source>
</evidence>
<protein>
    <recommendedName>
        <fullName evidence="5">PknH-like extracellular domain-containing protein</fullName>
    </recommendedName>
</protein>
<reference evidence="3 4" key="1">
    <citation type="submission" date="2019-07" db="EMBL/GenBank/DDBJ databases">
        <title>Whole genome shotgun sequence of Cellulomonas terrae NBRC 100819.</title>
        <authorList>
            <person name="Hosoyama A."/>
            <person name="Uohara A."/>
            <person name="Ohji S."/>
            <person name="Ichikawa N."/>
        </authorList>
    </citation>
    <scope>NUCLEOTIDE SEQUENCE [LARGE SCALE GENOMIC DNA]</scope>
    <source>
        <strain evidence="3 4">NBRC 100819</strain>
    </source>
</reference>
<gene>
    <name evidence="3" type="ORF">CTE05_19670</name>
</gene>
<keyword evidence="2" id="KW-0732">Signal</keyword>
<keyword evidence="4" id="KW-1185">Reference proteome</keyword>
<dbReference type="PROSITE" id="PS51257">
    <property type="entry name" value="PROKAR_LIPOPROTEIN"/>
    <property type="match status" value="1"/>
</dbReference>
<evidence type="ECO:0000256" key="1">
    <source>
        <dbReference type="SAM" id="MobiDB-lite"/>
    </source>
</evidence>
<dbReference type="EMBL" id="BJWH01000008">
    <property type="protein sequence ID" value="GEL98420.1"/>
    <property type="molecule type" value="Genomic_DNA"/>
</dbReference>
<feature type="signal peptide" evidence="2">
    <location>
        <begin position="1"/>
        <end position="39"/>
    </location>
</feature>
<evidence type="ECO:0008006" key="5">
    <source>
        <dbReference type="Google" id="ProtNLM"/>
    </source>
</evidence>
<name>A0A511JK81_9CELL</name>
<accession>A0A511JK81</accession>
<evidence type="ECO:0000256" key="2">
    <source>
        <dbReference type="SAM" id="SignalP"/>
    </source>
</evidence>
<feature type="chain" id="PRO_5038406399" description="PknH-like extracellular domain-containing protein" evidence="2">
    <location>
        <begin position="40"/>
        <end position="245"/>
    </location>
</feature>
<evidence type="ECO:0000313" key="4">
    <source>
        <dbReference type="Proteomes" id="UP000321049"/>
    </source>
</evidence>
<dbReference type="AlphaFoldDB" id="A0A511JK81"/>
<proteinExistence type="predicted"/>
<organism evidence="3 4">
    <name type="scientific">Cellulomonas terrae</name>
    <dbReference type="NCBI Taxonomy" id="311234"/>
    <lineage>
        <taxon>Bacteria</taxon>
        <taxon>Bacillati</taxon>
        <taxon>Actinomycetota</taxon>
        <taxon>Actinomycetes</taxon>
        <taxon>Micrococcales</taxon>
        <taxon>Cellulomonadaceae</taxon>
        <taxon>Cellulomonas</taxon>
    </lineage>
</organism>
<feature type="region of interest" description="Disordered" evidence="1">
    <location>
        <begin position="38"/>
        <end position="60"/>
    </location>
</feature>
<dbReference type="Proteomes" id="UP000321049">
    <property type="component" value="Unassembled WGS sequence"/>
</dbReference>
<sequence length="245" mass="24546">MRGPVADGRVVAMRATTSSLITALCVLTLLGCTSTGPTAPDPSATAGTGDAALTASPAQTPAADVPAEVMLPAAAWADITPDDVREDSAGVVGWRVPESCDAGNPADGAMRTVTQGSGELESRVGVHQVAVLADADAAVTEADRLAAALTACTQRVSDDATVYVVEPLAVGAQGVGLATDYYGDTVEGALDDAMGTYLTVTRRGNAITLVAVEGGEGTVGTARETATTNAQAAWELLCTYDSAGC</sequence>